<name>J3NP40_GAET3</name>
<reference evidence="2" key="2">
    <citation type="submission" date="2010-07" db="EMBL/GenBank/DDBJ databases">
        <authorList>
            <consortium name="The Broad Institute Genome Sequencing Platform"/>
            <consortium name="Broad Institute Genome Sequencing Center for Infectious Disease"/>
            <person name="Ma L.-J."/>
            <person name="Dead R."/>
            <person name="Young S."/>
            <person name="Zeng Q."/>
            <person name="Koehrsen M."/>
            <person name="Alvarado L."/>
            <person name="Berlin A."/>
            <person name="Chapman S.B."/>
            <person name="Chen Z."/>
            <person name="Freedman E."/>
            <person name="Gellesch M."/>
            <person name="Goldberg J."/>
            <person name="Griggs A."/>
            <person name="Gujja S."/>
            <person name="Heilman E.R."/>
            <person name="Heiman D."/>
            <person name="Hepburn T."/>
            <person name="Howarth C."/>
            <person name="Jen D."/>
            <person name="Larson L."/>
            <person name="Mehta T."/>
            <person name="Neiman D."/>
            <person name="Pearson M."/>
            <person name="Roberts A."/>
            <person name="Saif S."/>
            <person name="Shea T."/>
            <person name="Shenoy N."/>
            <person name="Sisk P."/>
            <person name="Stolte C."/>
            <person name="Sykes S."/>
            <person name="Walk T."/>
            <person name="White J."/>
            <person name="Yandava C."/>
            <person name="Haas B."/>
            <person name="Nusbaum C."/>
            <person name="Birren B."/>
        </authorList>
    </citation>
    <scope>NUCLEOTIDE SEQUENCE</scope>
    <source>
        <strain evidence="2">R3-111a-1</strain>
    </source>
</reference>
<feature type="region of interest" description="Disordered" evidence="1">
    <location>
        <begin position="1"/>
        <end position="31"/>
    </location>
</feature>
<dbReference type="GeneID" id="20343504"/>
<sequence length="94" mass="9641">MQNRKAGGRRMKAGAPENGSTVPRTVADLGPVAPPRSSIARFGLAVVLSKEAVGNDAGQKEAPRVHNGTLPSAPPPSFFCLDSSGFGNTTPSLL</sequence>
<evidence type="ECO:0000313" key="3">
    <source>
        <dbReference type="EnsemblFungi" id="EJT77943"/>
    </source>
</evidence>
<protein>
    <submittedName>
        <fullName evidence="2 3">Uncharacterized protein</fullName>
    </submittedName>
</protein>
<evidence type="ECO:0000256" key="1">
    <source>
        <dbReference type="SAM" id="MobiDB-lite"/>
    </source>
</evidence>
<proteinExistence type="predicted"/>
<feature type="compositionally biased region" description="Basic residues" evidence="1">
    <location>
        <begin position="1"/>
        <end position="12"/>
    </location>
</feature>
<dbReference type="HOGENOM" id="CLU_2386274_0_0_1"/>
<dbReference type="EMBL" id="GL385396">
    <property type="protein sequence ID" value="EJT77943.1"/>
    <property type="molecule type" value="Genomic_DNA"/>
</dbReference>
<dbReference type="AlphaFoldDB" id="J3NP40"/>
<organism evidence="2">
    <name type="scientific">Gaeumannomyces tritici (strain R3-111a-1)</name>
    <name type="common">Wheat and barley take-all root rot fungus</name>
    <name type="synonym">Gaeumannomyces graminis var. tritici</name>
    <dbReference type="NCBI Taxonomy" id="644352"/>
    <lineage>
        <taxon>Eukaryota</taxon>
        <taxon>Fungi</taxon>
        <taxon>Dikarya</taxon>
        <taxon>Ascomycota</taxon>
        <taxon>Pezizomycotina</taxon>
        <taxon>Sordariomycetes</taxon>
        <taxon>Sordariomycetidae</taxon>
        <taxon>Magnaporthales</taxon>
        <taxon>Magnaporthaceae</taxon>
        <taxon>Gaeumannomyces</taxon>
    </lineage>
</organism>
<reference evidence="4" key="1">
    <citation type="submission" date="2010-07" db="EMBL/GenBank/DDBJ databases">
        <title>The genome sequence of Gaeumannomyces graminis var. tritici strain R3-111a-1.</title>
        <authorList>
            <consortium name="The Broad Institute Genome Sequencing Platform"/>
            <person name="Ma L.-J."/>
            <person name="Dead R."/>
            <person name="Young S."/>
            <person name="Zeng Q."/>
            <person name="Koehrsen M."/>
            <person name="Alvarado L."/>
            <person name="Berlin A."/>
            <person name="Chapman S.B."/>
            <person name="Chen Z."/>
            <person name="Freedman E."/>
            <person name="Gellesch M."/>
            <person name="Goldberg J."/>
            <person name="Griggs A."/>
            <person name="Gujja S."/>
            <person name="Heilman E.R."/>
            <person name="Heiman D."/>
            <person name="Hepburn T."/>
            <person name="Howarth C."/>
            <person name="Jen D."/>
            <person name="Larson L."/>
            <person name="Mehta T."/>
            <person name="Neiman D."/>
            <person name="Pearson M."/>
            <person name="Roberts A."/>
            <person name="Saif S."/>
            <person name="Shea T."/>
            <person name="Shenoy N."/>
            <person name="Sisk P."/>
            <person name="Stolte C."/>
            <person name="Sykes S."/>
            <person name="Walk T."/>
            <person name="White J."/>
            <person name="Yandava C."/>
            <person name="Haas B."/>
            <person name="Nusbaum C."/>
            <person name="Birren B."/>
        </authorList>
    </citation>
    <scope>NUCLEOTIDE SEQUENCE [LARGE SCALE GENOMIC DNA]</scope>
    <source>
        <strain evidence="4">R3-111a-1</strain>
    </source>
</reference>
<accession>J3NP40</accession>
<dbReference type="Proteomes" id="UP000006039">
    <property type="component" value="Unassembled WGS sequence"/>
</dbReference>
<dbReference type="EnsemblFungi" id="EJT77943">
    <property type="protein sequence ID" value="EJT77943"/>
    <property type="gene ID" value="GGTG_03046"/>
</dbReference>
<reference evidence="2" key="3">
    <citation type="submission" date="2010-09" db="EMBL/GenBank/DDBJ databases">
        <title>Annotation of Gaeumannomyces graminis var. tritici R3-111a-1.</title>
        <authorList>
            <consortium name="The Broad Institute Genome Sequencing Platform"/>
            <person name="Ma L.-J."/>
            <person name="Dead R."/>
            <person name="Young S.K."/>
            <person name="Zeng Q."/>
            <person name="Gargeya S."/>
            <person name="Fitzgerald M."/>
            <person name="Haas B."/>
            <person name="Abouelleil A."/>
            <person name="Alvarado L."/>
            <person name="Arachchi H.M."/>
            <person name="Berlin A."/>
            <person name="Brown A."/>
            <person name="Chapman S.B."/>
            <person name="Chen Z."/>
            <person name="Dunbar C."/>
            <person name="Freedman E."/>
            <person name="Gearin G."/>
            <person name="Gellesch M."/>
            <person name="Goldberg J."/>
            <person name="Griggs A."/>
            <person name="Gujja S."/>
            <person name="Heiman D."/>
            <person name="Howarth C."/>
            <person name="Larson L."/>
            <person name="Lui A."/>
            <person name="MacDonald P.J.P."/>
            <person name="Mehta T."/>
            <person name="Montmayeur A."/>
            <person name="Murphy C."/>
            <person name="Neiman D."/>
            <person name="Pearson M."/>
            <person name="Priest M."/>
            <person name="Roberts A."/>
            <person name="Saif S."/>
            <person name="Shea T."/>
            <person name="Shenoy N."/>
            <person name="Sisk P."/>
            <person name="Stolte C."/>
            <person name="Sykes S."/>
            <person name="Yandava C."/>
            <person name="Wortman J."/>
            <person name="Nusbaum C."/>
            <person name="Birren B."/>
        </authorList>
    </citation>
    <scope>NUCLEOTIDE SEQUENCE</scope>
    <source>
        <strain evidence="2">R3-111a-1</strain>
    </source>
</reference>
<gene>
    <name evidence="3" type="primary">20343504</name>
    <name evidence="2" type="ORF">GGTG_03046</name>
</gene>
<evidence type="ECO:0000313" key="2">
    <source>
        <dbReference type="EMBL" id="EJT77943.1"/>
    </source>
</evidence>
<dbReference type="VEuPathDB" id="FungiDB:GGTG_03046"/>
<dbReference type="RefSeq" id="XP_009219088.1">
    <property type="nucleotide sequence ID" value="XM_009220824.1"/>
</dbReference>
<evidence type="ECO:0000313" key="4">
    <source>
        <dbReference type="Proteomes" id="UP000006039"/>
    </source>
</evidence>
<keyword evidence="4" id="KW-1185">Reference proteome</keyword>
<reference evidence="3" key="4">
    <citation type="journal article" date="2015" name="G3 (Bethesda)">
        <title>Genome sequences of three phytopathogenic species of the Magnaporthaceae family of fungi.</title>
        <authorList>
            <person name="Okagaki L.H."/>
            <person name="Nunes C.C."/>
            <person name="Sailsbery J."/>
            <person name="Clay B."/>
            <person name="Brown D."/>
            <person name="John T."/>
            <person name="Oh Y."/>
            <person name="Young N."/>
            <person name="Fitzgerald M."/>
            <person name="Haas B.J."/>
            <person name="Zeng Q."/>
            <person name="Young S."/>
            <person name="Adiconis X."/>
            <person name="Fan L."/>
            <person name="Levin J.Z."/>
            <person name="Mitchell T.K."/>
            <person name="Okubara P.A."/>
            <person name="Farman M.L."/>
            <person name="Kohn L.M."/>
            <person name="Birren B."/>
            <person name="Ma L.-J."/>
            <person name="Dean R.A."/>
        </authorList>
    </citation>
    <scope>NUCLEOTIDE SEQUENCE</scope>
    <source>
        <strain evidence="3">R3-111a-1</strain>
    </source>
</reference>
<reference evidence="3" key="5">
    <citation type="submission" date="2018-04" db="UniProtKB">
        <authorList>
            <consortium name="EnsemblFungi"/>
        </authorList>
    </citation>
    <scope>IDENTIFICATION</scope>
    <source>
        <strain evidence="3">R3-111a-1</strain>
    </source>
</reference>